<dbReference type="PANTHER" id="PTHR46268:SF6">
    <property type="entry name" value="UNIVERSAL STRESS PROTEIN UP12"/>
    <property type="match status" value="1"/>
</dbReference>
<feature type="domain" description="UspA" evidence="2">
    <location>
        <begin position="7"/>
        <end position="137"/>
    </location>
</feature>
<feature type="domain" description="UspA" evidence="2">
    <location>
        <begin position="149"/>
        <end position="288"/>
    </location>
</feature>
<dbReference type="Gene3D" id="3.40.50.620">
    <property type="entry name" value="HUPs"/>
    <property type="match status" value="2"/>
</dbReference>
<dbReference type="InterPro" id="IPR014729">
    <property type="entry name" value="Rossmann-like_a/b/a_fold"/>
</dbReference>
<comment type="caution">
    <text evidence="3">The sequence shown here is derived from an EMBL/GenBank/DDBJ whole genome shotgun (WGS) entry which is preliminary data.</text>
</comment>
<evidence type="ECO:0000256" key="1">
    <source>
        <dbReference type="ARBA" id="ARBA00008791"/>
    </source>
</evidence>
<evidence type="ECO:0000313" key="3">
    <source>
        <dbReference type="EMBL" id="NJQ03514.1"/>
    </source>
</evidence>
<sequence length="290" mass="30373">MNAPVTPVTVGLDGSPESLAAAAWGAAEATRRALPLLLLRVQPRTPPPLSDSPYHRHQEERLLRESREGLEGNHPGLTVTTRHLTHQDPVQGLVAAAEEAELLVLGSRGLTGMTGFLLGSVGLATAARSARPVVMVRNAPEAPPSGEVVLGWDVRHPSEALLEFAFGAAGRRGVPLRVVSAWAPVPALRYEPSTAAGMNLEPTDDELVRERLERLGDLLGPWRAAHPGVEVVPAVPLGSAGRELVRAAAGASLVAVGRRRAALPLGPRLGSVAHAVLHHASAPVAVVPHD</sequence>
<gene>
    <name evidence="3" type="ORF">HCK00_24055</name>
</gene>
<accession>A0ABX1C9A1</accession>
<evidence type="ECO:0000259" key="2">
    <source>
        <dbReference type="Pfam" id="PF00582"/>
    </source>
</evidence>
<organism evidence="3 4">
    <name type="scientific">Streptomyces zingiberis</name>
    <dbReference type="NCBI Taxonomy" id="2053010"/>
    <lineage>
        <taxon>Bacteria</taxon>
        <taxon>Bacillati</taxon>
        <taxon>Actinomycetota</taxon>
        <taxon>Actinomycetes</taxon>
        <taxon>Kitasatosporales</taxon>
        <taxon>Streptomycetaceae</taxon>
        <taxon>Streptomyces</taxon>
    </lineage>
</organism>
<dbReference type="PANTHER" id="PTHR46268">
    <property type="entry name" value="STRESS RESPONSE PROTEIN NHAX"/>
    <property type="match status" value="1"/>
</dbReference>
<reference evidence="3 4" key="1">
    <citation type="submission" date="2020-03" db="EMBL/GenBank/DDBJ databases">
        <title>WGS of actinomycetes isolated from Thailand.</title>
        <authorList>
            <person name="Thawai C."/>
        </authorList>
    </citation>
    <scope>NUCLEOTIDE SEQUENCE [LARGE SCALE GENOMIC DNA]</scope>
    <source>
        <strain evidence="3 4">PLAI 1-29</strain>
    </source>
</reference>
<dbReference type="Pfam" id="PF00582">
    <property type="entry name" value="Usp"/>
    <property type="match status" value="2"/>
</dbReference>
<comment type="similarity">
    <text evidence="1">Belongs to the universal stress protein A family.</text>
</comment>
<name>A0ABX1C9A1_9ACTN</name>
<dbReference type="PRINTS" id="PR01438">
    <property type="entry name" value="UNVRSLSTRESS"/>
</dbReference>
<dbReference type="Proteomes" id="UP000695264">
    <property type="component" value="Unassembled WGS sequence"/>
</dbReference>
<keyword evidence="4" id="KW-1185">Reference proteome</keyword>
<dbReference type="EMBL" id="JAATEN010000025">
    <property type="protein sequence ID" value="NJQ03514.1"/>
    <property type="molecule type" value="Genomic_DNA"/>
</dbReference>
<dbReference type="SUPFAM" id="SSF52402">
    <property type="entry name" value="Adenine nucleotide alpha hydrolases-like"/>
    <property type="match status" value="2"/>
</dbReference>
<dbReference type="InterPro" id="IPR006016">
    <property type="entry name" value="UspA"/>
</dbReference>
<dbReference type="InterPro" id="IPR006015">
    <property type="entry name" value="Universal_stress_UspA"/>
</dbReference>
<proteinExistence type="inferred from homology"/>
<protein>
    <submittedName>
        <fullName evidence="3">Universal stress protein</fullName>
    </submittedName>
</protein>
<evidence type="ECO:0000313" key="4">
    <source>
        <dbReference type="Proteomes" id="UP000695264"/>
    </source>
</evidence>